<evidence type="ECO:0000313" key="5">
    <source>
        <dbReference type="Proteomes" id="UP001597369"/>
    </source>
</evidence>
<dbReference type="Gene3D" id="1.10.150.130">
    <property type="match status" value="1"/>
</dbReference>
<keyword evidence="5" id="KW-1185">Reference proteome</keyword>
<organism evidence="4 5">
    <name type="scientific">Pontibacter silvestris</name>
    <dbReference type="NCBI Taxonomy" id="2305183"/>
    <lineage>
        <taxon>Bacteria</taxon>
        <taxon>Pseudomonadati</taxon>
        <taxon>Bacteroidota</taxon>
        <taxon>Cytophagia</taxon>
        <taxon>Cytophagales</taxon>
        <taxon>Hymenobacteraceae</taxon>
        <taxon>Pontibacter</taxon>
    </lineage>
</organism>
<dbReference type="InterPro" id="IPR025269">
    <property type="entry name" value="SAM-like_dom"/>
</dbReference>
<protein>
    <submittedName>
        <fullName evidence="4">Phage integrase SAM-like domain-containing protein</fullName>
    </submittedName>
</protein>
<dbReference type="EMBL" id="JBHUHV010000052">
    <property type="protein sequence ID" value="MFD2068271.1"/>
    <property type="molecule type" value="Genomic_DNA"/>
</dbReference>
<dbReference type="Pfam" id="PF17293">
    <property type="entry name" value="Arm-DNA-bind_5"/>
    <property type="match status" value="1"/>
</dbReference>
<dbReference type="Pfam" id="PF13102">
    <property type="entry name" value="Phage_int_SAM_5"/>
    <property type="match status" value="1"/>
</dbReference>
<accession>A0ABW4X1K1</accession>
<keyword evidence="1" id="KW-0238">DNA-binding</keyword>
<dbReference type="Proteomes" id="UP001597369">
    <property type="component" value="Unassembled WGS sequence"/>
</dbReference>
<evidence type="ECO:0000256" key="1">
    <source>
        <dbReference type="ARBA" id="ARBA00023125"/>
    </source>
</evidence>
<dbReference type="InterPro" id="IPR010998">
    <property type="entry name" value="Integrase_recombinase_N"/>
</dbReference>
<dbReference type="RefSeq" id="WP_229961665.1">
    <property type="nucleotide sequence ID" value="NZ_JAJJWI010000014.1"/>
</dbReference>
<gene>
    <name evidence="4" type="ORF">ACFSKU_15380</name>
</gene>
<dbReference type="InterPro" id="IPR035386">
    <property type="entry name" value="Arm-DNA-bind_5"/>
</dbReference>
<evidence type="ECO:0000259" key="2">
    <source>
        <dbReference type="Pfam" id="PF13102"/>
    </source>
</evidence>
<evidence type="ECO:0000313" key="4">
    <source>
        <dbReference type="EMBL" id="MFD2068271.1"/>
    </source>
</evidence>
<sequence length="213" mass="23978">MSVNFSLLFYLKKQKNYRMGSVPIYLRITVAGKRAELATGRECEPERWNASAGRAAGTKASSKSLNAYLDSLQVKVYEAHRQLVEASGLVTATAIKNRITGKEEKGIMLLEVFQDHNRRMEALVGDEFAPGTLERYTTSLKHTADFLWWKFQVPDIDIRKIDHAFITEYEFYLRSIRGASASAPTTQLSSTSRTSARSSAFAWQMASFLPIPL</sequence>
<comment type="caution">
    <text evidence="4">The sequence shown here is derived from an EMBL/GenBank/DDBJ whole genome shotgun (WGS) entry which is preliminary data.</text>
</comment>
<reference evidence="5" key="1">
    <citation type="journal article" date="2019" name="Int. J. Syst. Evol. Microbiol.">
        <title>The Global Catalogue of Microorganisms (GCM) 10K type strain sequencing project: providing services to taxonomists for standard genome sequencing and annotation.</title>
        <authorList>
            <consortium name="The Broad Institute Genomics Platform"/>
            <consortium name="The Broad Institute Genome Sequencing Center for Infectious Disease"/>
            <person name="Wu L."/>
            <person name="Ma J."/>
        </authorList>
    </citation>
    <scope>NUCLEOTIDE SEQUENCE [LARGE SCALE GENOMIC DNA]</scope>
    <source>
        <strain evidence="5">JCM 16545</strain>
    </source>
</reference>
<evidence type="ECO:0000259" key="3">
    <source>
        <dbReference type="Pfam" id="PF17293"/>
    </source>
</evidence>
<feature type="domain" description="Arm DNA-binding" evidence="3">
    <location>
        <begin position="9"/>
        <end position="96"/>
    </location>
</feature>
<feature type="domain" description="Phage integrase SAM-like" evidence="2">
    <location>
        <begin position="109"/>
        <end position="179"/>
    </location>
</feature>
<name>A0ABW4X1K1_9BACT</name>
<proteinExistence type="predicted"/>